<dbReference type="Proteomes" id="UP000299102">
    <property type="component" value="Unassembled WGS sequence"/>
</dbReference>
<evidence type="ECO:0000313" key="2">
    <source>
        <dbReference type="Proteomes" id="UP000299102"/>
    </source>
</evidence>
<dbReference type="EMBL" id="BGZK01000394">
    <property type="protein sequence ID" value="GBP41185.1"/>
    <property type="molecule type" value="Genomic_DNA"/>
</dbReference>
<sequence>MVRNTERDQDHNDRGIKISIKTVTIDENWNILISRLGAESRPTRIVIENKTGIGIGNGRLMGIIIIYRNREQTMPPGGRHPRSNELIIYDLTRDRERANKNDHVKSHFLSLLCPPDNTKTMKGFRGGFVSD</sequence>
<accession>A0A4C1VTP4</accession>
<evidence type="ECO:0000313" key="1">
    <source>
        <dbReference type="EMBL" id="GBP41185.1"/>
    </source>
</evidence>
<protein>
    <submittedName>
        <fullName evidence="1">Uncharacterized protein</fullName>
    </submittedName>
</protein>
<organism evidence="1 2">
    <name type="scientific">Eumeta variegata</name>
    <name type="common">Bagworm moth</name>
    <name type="synonym">Eumeta japonica</name>
    <dbReference type="NCBI Taxonomy" id="151549"/>
    <lineage>
        <taxon>Eukaryota</taxon>
        <taxon>Metazoa</taxon>
        <taxon>Ecdysozoa</taxon>
        <taxon>Arthropoda</taxon>
        <taxon>Hexapoda</taxon>
        <taxon>Insecta</taxon>
        <taxon>Pterygota</taxon>
        <taxon>Neoptera</taxon>
        <taxon>Endopterygota</taxon>
        <taxon>Lepidoptera</taxon>
        <taxon>Glossata</taxon>
        <taxon>Ditrysia</taxon>
        <taxon>Tineoidea</taxon>
        <taxon>Psychidae</taxon>
        <taxon>Oiketicinae</taxon>
        <taxon>Eumeta</taxon>
    </lineage>
</organism>
<gene>
    <name evidence="1" type="ORF">EVAR_31310_1</name>
</gene>
<dbReference type="AlphaFoldDB" id="A0A4C1VTP4"/>
<name>A0A4C1VTP4_EUMVA</name>
<reference evidence="1 2" key="1">
    <citation type="journal article" date="2019" name="Commun. Biol.">
        <title>The bagworm genome reveals a unique fibroin gene that provides high tensile strength.</title>
        <authorList>
            <person name="Kono N."/>
            <person name="Nakamura H."/>
            <person name="Ohtoshi R."/>
            <person name="Tomita M."/>
            <person name="Numata K."/>
            <person name="Arakawa K."/>
        </authorList>
    </citation>
    <scope>NUCLEOTIDE SEQUENCE [LARGE SCALE GENOMIC DNA]</scope>
</reference>
<keyword evidence="2" id="KW-1185">Reference proteome</keyword>
<proteinExistence type="predicted"/>
<comment type="caution">
    <text evidence="1">The sequence shown here is derived from an EMBL/GenBank/DDBJ whole genome shotgun (WGS) entry which is preliminary data.</text>
</comment>